<evidence type="ECO:0000313" key="2">
    <source>
        <dbReference type="EMBL" id="CAD2181069.1"/>
    </source>
</evidence>
<dbReference type="EMBL" id="CAJEWN010000389">
    <property type="protein sequence ID" value="CAD2181069.1"/>
    <property type="molecule type" value="Genomic_DNA"/>
</dbReference>
<protein>
    <submittedName>
        <fullName evidence="2">Uncharacterized protein</fullName>
    </submittedName>
</protein>
<dbReference type="Proteomes" id="UP000580250">
    <property type="component" value="Unassembled WGS sequence"/>
</dbReference>
<feature type="signal peptide" evidence="1">
    <location>
        <begin position="1"/>
        <end position="21"/>
    </location>
</feature>
<proteinExistence type="predicted"/>
<comment type="caution">
    <text evidence="2">The sequence shown here is derived from an EMBL/GenBank/DDBJ whole genome shotgun (WGS) entry which is preliminary data.</text>
</comment>
<organism evidence="2 3">
    <name type="scientific">Meloidogyne enterolobii</name>
    <name type="common">Root-knot nematode worm</name>
    <name type="synonym">Meloidogyne mayaguensis</name>
    <dbReference type="NCBI Taxonomy" id="390850"/>
    <lineage>
        <taxon>Eukaryota</taxon>
        <taxon>Metazoa</taxon>
        <taxon>Ecdysozoa</taxon>
        <taxon>Nematoda</taxon>
        <taxon>Chromadorea</taxon>
        <taxon>Rhabditida</taxon>
        <taxon>Tylenchina</taxon>
        <taxon>Tylenchomorpha</taxon>
        <taxon>Tylenchoidea</taxon>
        <taxon>Meloidogynidae</taxon>
        <taxon>Meloidogyninae</taxon>
        <taxon>Meloidogyne</taxon>
    </lineage>
</organism>
<keyword evidence="1" id="KW-0732">Signal</keyword>
<sequence length="73" mass="8874">MAKFFFVFLLFVFIFINSSYCNGPYKGNWKVDNTEEKRKIREKKEKEDKEWAEKISKANVKGKTRHDYDFIQN</sequence>
<feature type="chain" id="PRO_5028307616" evidence="1">
    <location>
        <begin position="22"/>
        <end position="73"/>
    </location>
</feature>
<name>A0A6V7W1X8_MELEN</name>
<reference evidence="2 3" key="1">
    <citation type="submission" date="2020-08" db="EMBL/GenBank/DDBJ databases">
        <authorList>
            <person name="Koutsovoulos G."/>
            <person name="Danchin GJ E."/>
        </authorList>
    </citation>
    <scope>NUCLEOTIDE SEQUENCE [LARGE SCALE GENOMIC DNA]</scope>
</reference>
<evidence type="ECO:0000313" key="3">
    <source>
        <dbReference type="Proteomes" id="UP000580250"/>
    </source>
</evidence>
<gene>
    <name evidence="2" type="ORF">MENT_LOCUS33194</name>
</gene>
<dbReference type="AlphaFoldDB" id="A0A6V7W1X8"/>
<evidence type="ECO:0000256" key="1">
    <source>
        <dbReference type="SAM" id="SignalP"/>
    </source>
</evidence>
<accession>A0A6V7W1X8</accession>